<reference evidence="1 2" key="1">
    <citation type="journal article" date="2018" name="Sci. Rep.">
        <title>Genomic signatures of local adaptation to the degree of environmental predictability in rotifers.</title>
        <authorList>
            <person name="Franch-Gras L."/>
            <person name="Hahn C."/>
            <person name="Garcia-Roger E.M."/>
            <person name="Carmona M.J."/>
            <person name="Serra M."/>
            <person name="Gomez A."/>
        </authorList>
    </citation>
    <scope>NUCLEOTIDE SEQUENCE [LARGE SCALE GENOMIC DNA]</scope>
    <source>
        <strain evidence="1">HYR1</strain>
    </source>
</reference>
<organism evidence="1 2">
    <name type="scientific">Brachionus plicatilis</name>
    <name type="common">Marine rotifer</name>
    <name type="synonym">Brachionus muelleri</name>
    <dbReference type="NCBI Taxonomy" id="10195"/>
    <lineage>
        <taxon>Eukaryota</taxon>
        <taxon>Metazoa</taxon>
        <taxon>Spiralia</taxon>
        <taxon>Gnathifera</taxon>
        <taxon>Rotifera</taxon>
        <taxon>Eurotatoria</taxon>
        <taxon>Monogononta</taxon>
        <taxon>Pseudotrocha</taxon>
        <taxon>Ploima</taxon>
        <taxon>Brachionidae</taxon>
        <taxon>Brachionus</taxon>
    </lineage>
</organism>
<name>A0A3M7RSW2_BRAPC</name>
<dbReference type="AlphaFoldDB" id="A0A3M7RSW2"/>
<sequence>MIRRSYPKNTVKKSIKILIFMKELMLDTDIQIDKISNRNRKKKELLKYSSIESETPSRRYNLKNNFGISKTFLFKRENSNSKQKFGSLPNLLLNVNNPTFNVCFKGDRRTWGDARHLFWFVFKDLRHLESIVIFSGPLVLQGDKDENYNDDN</sequence>
<protein>
    <submittedName>
        <fullName evidence="1">Uncharacterized protein</fullName>
    </submittedName>
</protein>
<dbReference type="EMBL" id="REGN01002716">
    <property type="protein sequence ID" value="RNA26549.1"/>
    <property type="molecule type" value="Genomic_DNA"/>
</dbReference>
<dbReference type="Proteomes" id="UP000276133">
    <property type="component" value="Unassembled WGS sequence"/>
</dbReference>
<accession>A0A3M7RSW2</accession>
<comment type="caution">
    <text evidence="1">The sequence shown here is derived from an EMBL/GenBank/DDBJ whole genome shotgun (WGS) entry which is preliminary data.</text>
</comment>
<gene>
    <name evidence="1" type="ORF">BpHYR1_053645</name>
</gene>
<proteinExistence type="predicted"/>
<keyword evidence="2" id="KW-1185">Reference proteome</keyword>
<evidence type="ECO:0000313" key="2">
    <source>
        <dbReference type="Proteomes" id="UP000276133"/>
    </source>
</evidence>
<evidence type="ECO:0000313" key="1">
    <source>
        <dbReference type="EMBL" id="RNA26549.1"/>
    </source>
</evidence>